<dbReference type="AlphaFoldDB" id="A0A4Y2AJB5"/>
<evidence type="ECO:0000256" key="1">
    <source>
        <dbReference type="SAM" id="MobiDB-lite"/>
    </source>
</evidence>
<sequence>MPSKILDDLAGLTTGRETASPDSPAFHCVEICSRYLSLLQGVLPLGLIPLSSAMLRNSDKLTPLLSIVTFVIALTPVIPGHHMPKCYDLALSF</sequence>
<protein>
    <submittedName>
        <fullName evidence="3">Uncharacterized protein</fullName>
    </submittedName>
</protein>
<evidence type="ECO:0000313" key="4">
    <source>
        <dbReference type="Proteomes" id="UP000499080"/>
    </source>
</evidence>
<reference evidence="3 4" key="1">
    <citation type="journal article" date="2019" name="Sci. Rep.">
        <title>Orb-weaving spider Araneus ventricosus genome elucidates the spidroin gene catalogue.</title>
        <authorList>
            <person name="Kono N."/>
            <person name="Nakamura H."/>
            <person name="Ohtoshi R."/>
            <person name="Moran D.A.P."/>
            <person name="Shinohara A."/>
            <person name="Yoshida Y."/>
            <person name="Fujiwara M."/>
            <person name="Mori M."/>
            <person name="Tomita M."/>
            <person name="Arakawa K."/>
        </authorList>
    </citation>
    <scope>NUCLEOTIDE SEQUENCE [LARGE SCALE GENOMIC DNA]</scope>
</reference>
<comment type="caution">
    <text evidence="3">The sequence shown here is derived from an EMBL/GenBank/DDBJ whole genome shotgun (WGS) entry which is preliminary data.</text>
</comment>
<evidence type="ECO:0000256" key="2">
    <source>
        <dbReference type="SAM" id="Phobius"/>
    </source>
</evidence>
<dbReference type="EMBL" id="BGPR01000018">
    <property type="protein sequence ID" value="GBL79369.1"/>
    <property type="molecule type" value="Genomic_DNA"/>
</dbReference>
<feature type="region of interest" description="Disordered" evidence="1">
    <location>
        <begin position="1"/>
        <end position="22"/>
    </location>
</feature>
<evidence type="ECO:0000313" key="3">
    <source>
        <dbReference type="EMBL" id="GBL79369.1"/>
    </source>
</evidence>
<keyword evidence="2" id="KW-1133">Transmembrane helix</keyword>
<feature type="transmembrane region" description="Helical" evidence="2">
    <location>
        <begin position="61"/>
        <end position="78"/>
    </location>
</feature>
<accession>A0A4Y2AJB5</accession>
<keyword evidence="2" id="KW-0812">Transmembrane</keyword>
<keyword evidence="2" id="KW-0472">Membrane</keyword>
<organism evidence="3 4">
    <name type="scientific">Araneus ventricosus</name>
    <name type="common">Orbweaver spider</name>
    <name type="synonym">Epeira ventricosa</name>
    <dbReference type="NCBI Taxonomy" id="182803"/>
    <lineage>
        <taxon>Eukaryota</taxon>
        <taxon>Metazoa</taxon>
        <taxon>Ecdysozoa</taxon>
        <taxon>Arthropoda</taxon>
        <taxon>Chelicerata</taxon>
        <taxon>Arachnida</taxon>
        <taxon>Araneae</taxon>
        <taxon>Araneomorphae</taxon>
        <taxon>Entelegynae</taxon>
        <taxon>Araneoidea</taxon>
        <taxon>Araneidae</taxon>
        <taxon>Araneus</taxon>
    </lineage>
</organism>
<dbReference type="Proteomes" id="UP000499080">
    <property type="component" value="Unassembled WGS sequence"/>
</dbReference>
<proteinExistence type="predicted"/>
<keyword evidence="4" id="KW-1185">Reference proteome</keyword>
<gene>
    <name evidence="3" type="ORF">AVEN_92562_1</name>
</gene>
<name>A0A4Y2AJB5_ARAVE</name>